<dbReference type="Proteomes" id="UP000471560">
    <property type="component" value="Unassembled WGS sequence"/>
</dbReference>
<protein>
    <submittedName>
        <fullName evidence="1">Uncharacterized protein</fullName>
    </submittedName>
</protein>
<accession>A0A6P0BD80</accession>
<dbReference type="EMBL" id="WUEZ01000031">
    <property type="protein sequence ID" value="NEI37086.1"/>
    <property type="molecule type" value="Genomic_DNA"/>
</dbReference>
<name>A0A6P0BD80_RHILE</name>
<proteinExistence type="predicted"/>
<gene>
    <name evidence="1" type="ORF">GR204_24380</name>
</gene>
<sequence>MIHMENPAARPGANRVLEIKAFASAFDIQDPIATPSEIQATRAVMRLCGVTVHHARVICELSGLGGHAA</sequence>
<evidence type="ECO:0000313" key="1">
    <source>
        <dbReference type="EMBL" id="NEI37086.1"/>
    </source>
</evidence>
<reference evidence="1 2" key="1">
    <citation type="submission" date="2019-12" db="EMBL/GenBank/DDBJ databases">
        <title>Rhizobium genotypes associated with high levels of biological nitrogen fixation by grain legumes in a temperate-maritime cropping system.</title>
        <authorList>
            <person name="Maluk M."/>
            <person name="Francesc Ferrando Molina F."/>
            <person name="Lopez Del Egido L."/>
            <person name="Lafos M."/>
            <person name="Langarica-Fuentes A."/>
            <person name="Gebre Yohannes G."/>
            <person name="Young M.W."/>
            <person name="Martin P."/>
            <person name="Gantlett R."/>
            <person name="Kenicer G."/>
            <person name="Hawes C."/>
            <person name="Begg G.S."/>
            <person name="Quilliam R.S."/>
            <person name="Squire G.R."/>
            <person name="Poole P.S."/>
            <person name="Young P.W."/>
            <person name="Iannetta P.M."/>
            <person name="James E.K."/>
        </authorList>
    </citation>
    <scope>NUCLEOTIDE SEQUENCE [LARGE SCALE GENOMIC DNA]</scope>
    <source>
        <strain evidence="1 2">JHI1096</strain>
    </source>
</reference>
<comment type="caution">
    <text evidence="1">The sequence shown here is derived from an EMBL/GenBank/DDBJ whole genome shotgun (WGS) entry which is preliminary data.</text>
</comment>
<dbReference type="RefSeq" id="WP_164578084.1">
    <property type="nucleotide sequence ID" value="NZ_WUEZ01000031.1"/>
</dbReference>
<evidence type="ECO:0000313" key="2">
    <source>
        <dbReference type="Proteomes" id="UP000471560"/>
    </source>
</evidence>
<organism evidence="1 2">
    <name type="scientific">Rhizobium leguminosarum</name>
    <dbReference type="NCBI Taxonomy" id="384"/>
    <lineage>
        <taxon>Bacteria</taxon>
        <taxon>Pseudomonadati</taxon>
        <taxon>Pseudomonadota</taxon>
        <taxon>Alphaproteobacteria</taxon>
        <taxon>Hyphomicrobiales</taxon>
        <taxon>Rhizobiaceae</taxon>
        <taxon>Rhizobium/Agrobacterium group</taxon>
        <taxon>Rhizobium</taxon>
    </lineage>
</organism>
<dbReference type="AlphaFoldDB" id="A0A6P0BD80"/>